<dbReference type="EMBL" id="QCYY01002574">
    <property type="protein sequence ID" value="ROT69338.1"/>
    <property type="molecule type" value="Genomic_DNA"/>
</dbReference>
<keyword evidence="3" id="KW-1185">Reference proteome</keyword>
<accession>A0A423SZA1</accession>
<gene>
    <name evidence="2" type="ORF">C7M84_012461</name>
</gene>
<reference evidence="2 3" key="2">
    <citation type="submission" date="2019-01" db="EMBL/GenBank/DDBJ databases">
        <title>The decoding of complex shrimp genome reveals the adaptation for benthos swimmer, frequently molting mechanism and breeding impact on genome.</title>
        <authorList>
            <person name="Sun Y."/>
            <person name="Gao Y."/>
            <person name="Yu Y."/>
        </authorList>
    </citation>
    <scope>NUCLEOTIDE SEQUENCE [LARGE SCALE GENOMIC DNA]</scope>
    <source>
        <tissue evidence="2">Muscle</tissue>
    </source>
</reference>
<proteinExistence type="predicted"/>
<comment type="caution">
    <text evidence="2">The sequence shown here is derived from an EMBL/GenBank/DDBJ whole genome shotgun (WGS) entry which is preliminary data.</text>
</comment>
<feature type="compositionally biased region" description="Low complexity" evidence="1">
    <location>
        <begin position="407"/>
        <end position="418"/>
    </location>
</feature>
<protein>
    <submittedName>
        <fullName evidence="2">Uncharacterized protein</fullName>
    </submittedName>
</protein>
<dbReference type="AlphaFoldDB" id="A0A423SZA1"/>
<evidence type="ECO:0000313" key="2">
    <source>
        <dbReference type="EMBL" id="ROT69338.1"/>
    </source>
</evidence>
<evidence type="ECO:0000256" key="1">
    <source>
        <dbReference type="SAM" id="MobiDB-lite"/>
    </source>
</evidence>
<dbReference type="Proteomes" id="UP000283509">
    <property type="component" value="Unassembled WGS sequence"/>
</dbReference>
<feature type="region of interest" description="Disordered" evidence="1">
    <location>
        <begin position="400"/>
        <end position="427"/>
    </location>
</feature>
<sequence length="427" mass="46508">MLSPHPHTLALPPHALPTSLTPPSHLTPSPASSYPHHLTFDLEDILGHTSLVISHPLPTPPHPPLFASPRHFLLPFLPLLLPPLPPSQESLRLLPCTKSLASLPLPPPSLILYSPPSPPPLFPISPPFPPFPDSSTTSPPPHYLLLLPLLPPPLPNTPILLSHYTPHSPPALLTLHSPPCQPLPPRLTTPLLSKHSTPLLLPLPSPPIPSFLTPPSSRHCPLPLTPSFPLLLLYLLLLRHHPHSFAPRLSFVSSSLMRHLTSRTSPHSPLTPLTTPSLLPFSPVLLSLLPSFIFPFLLPLFFSLSPFPLDYFSPSPPLLFLPSNPLLFTLPFLNPHSFPIPLCLPFLFPLPLLLYPHPSLSPSLLFLFPFTPPLSLLTPLLSCSFYPSLSPSSSSLLSYPFSPPLSPSSSSLLSSPFSLPQPFPTSP</sequence>
<evidence type="ECO:0000313" key="3">
    <source>
        <dbReference type="Proteomes" id="UP000283509"/>
    </source>
</evidence>
<name>A0A423SZA1_PENVA</name>
<feature type="region of interest" description="Disordered" evidence="1">
    <location>
        <begin position="1"/>
        <end position="32"/>
    </location>
</feature>
<organism evidence="2 3">
    <name type="scientific">Penaeus vannamei</name>
    <name type="common">Whiteleg shrimp</name>
    <name type="synonym">Litopenaeus vannamei</name>
    <dbReference type="NCBI Taxonomy" id="6689"/>
    <lineage>
        <taxon>Eukaryota</taxon>
        <taxon>Metazoa</taxon>
        <taxon>Ecdysozoa</taxon>
        <taxon>Arthropoda</taxon>
        <taxon>Crustacea</taxon>
        <taxon>Multicrustacea</taxon>
        <taxon>Malacostraca</taxon>
        <taxon>Eumalacostraca</taxon>
        <taxon>Eucarida</taxon>
        <taxon>Decapoda</taxon>
        <taxon>Dendrobranchiata</taxon>
        <taxon>Penaeoidea</taxon>
        <taxon>Penaeidae</taxon>
        <taxon>Penaeus</taxon>
    </lineage>
</organism>
<reference evidence="2 3" key="1">
    <citation type="submission" date="2018-04" db="EMBL/GenBank/DDBJ databases">
        <authorList>
            <person name="Zhang X."/>
            <person name="Yuan J."/>
            <person name="Li F."/>
            <person name="Xiang J."/>
        </authorList>
    </citation>
    <scope>NUCLEOTIDE SEQUENCE [LARGE SCALE GENOMIC DNA]</scope>
    <source>
        <tissue evidence="2">Muscle</tissue>
    </source>
</reference>